<dbReference type="EMBL" id="CP084204">
    <property type="protein sequence ID" value="UZX20564.1"/>
    <property type="molecule type" value="Genomic_DNA"/>
</dbReference>
<gene>
    <name evidence="2" type="ORF">LDH80_07505</name>
</gene>
<keyword evidence="3" id="KW-1185">Reference proteome</keyword>
<reference evidence="2" key="1">
    <citation type="submission" date="2021-09" db="EMBL/GenBank/DDBJ databases">
        <title>Complete genome sequence and metabolic characterization of Streptomyces tanashiensis DSM 731 the producer of antibacterial Kalafungin and diverse secondary metabolites.</title>
        <authorList>
            <person name="Abbasi M.N."/>
            <person name="Anwar M.N."/>
            <person name="Alam K."/>
            <person name="Shoaib M."/>
            <person name="Lin Z."/>
            <person name="Hayat M."/>
            <person name="Ali M.I."/>
            <person name="Malik H.M.T."/>
            <person name="Ahmed I."/>
            <person name="Li A."/>
            <person name="Hailong Wang H."/>
            <person name="Zhang Y."/>
        </authorList>
    </citation>
    <scope>NUCLEOTIDE SEQUENCE</scope>
    <source>
        <strain evidence="2">Kala</strain>
    </source>
</reference>
<dbReference type="RefSeq" id="WP_267258378.1">
    <property type="nucleotide sequence ID" value="NZ_CP084204.1"/>
</dbReference>
<evidence type="ECO:0000313" key="2">
    <source>
        <dbReference type="EMBL" id="UZX20564.1"/>
    </source>
</evidence>
<dbReference type="GeneID" id="95599278"/>
<organism evidence="2 3">
    <name type="scientific">Streptomyces tanashiensis</name>
    <dbReference type="NCBI Taxonomy" id="67367"/>
    <lineage>
        <taxon>Bacteria</taxon>
        <taxon>Bacillati</taxon>
        <taxon>Actinomycetota</taxon>
        <taxon>Actinomycetes</taxon>
        <taxon>Kitasatosporales</taxon>
        <taxon>Streptomycetaceae</taxon>
        <taxon>Streptomyces</taxon>
    </lineage>
</organism>
<dbReference type="Proteomes" id="UP001164506">
    <property type="component" value="Chromosome"/>
</dbReference>
<evidence type="ECO:0000256" key="1">
    <source>
        <dbReference type="SAM" id="MobiDB-lite"/>
    </source>
</evidence>
<feature type="compositionally biased region" description="Low complexity" evidence="1">
    <location>
        <begin position="1"/>
        <end position="10"/>
    </location>
</feature>
<proteinExistence type="predicted"/>
<accession>A0ABY6QVR4</accession>
<feature type="region of interest" description="Disordered" evidence="1">
    <location>
        <begin position="1"/>
        <end position="33"/>
    </location>
</feature>
<name>A0ABY6QVR4_9ACTN</name>
<evidence type="ECO:0000313" key="3">
    <source>
        <dbReference type="Proteomes" id="UP001164506"/>
    </source>
</evidence>
<protein>
    <submittedName>
        <fullName evidence="2">Uncharacterized protein</fullName>
    </submittedName>
</protein>
<sequence length="55" mass="5490">MTDPGGVTRRCGGRGRPETDASAAATHTTRSGTRVDGAAHMAVWVAAGDPIAVAV</sequence>